<dbReference type="AlphaFoldDB" id="A0A177B5S4"/>
<dbReference type="PANTHER" id="PTHR33504:SF2">
    <property type="entry name" value="PROTEIN MFI"/>
    <property type="match status" value="1"/>
</dbReference>
<dbReference type="EMBL" id="LWCA01000253">
    <property type="protein sequence ID" value="OAF69625.1"/>
    <property type="molecule type" value="Genomic_DNA"/>
</dbReference>
<protein>
    <submittedName>
        <fullName evidence="1">Uncharacterized protein</fullName>
    </submittedName>
</protein>
<name>A0A177B5S4_9BILA</name>
<dbReference type="Proteomes" id="UP000078046">
    <property type="component" value="Unassembled WGS sequence"/>
</dbReference>
<proteinExistence type="predicted"/>
<gene>
    <name evidence="1" type="ORF">A3Q56_02611</name>
</gene>
<accession>A0A177B5S4</accession>
<dbReference type="OrthoDB" id="10253073at2759"/>
<evidence type="ECO:0000313" key="2">
    <source>
        <dbReference type="Proteomes" id="UP000078046"/>
    </source>
</evidence>
<reference evidence="1 2" key="1">
    <citation type="submission" date="2016-04" db="EMBL/GenBank/DDBJ databases">
        <title>The genome of Intoshia linei affirms orthonectids as highly simplified spiralians.</title>
        <authorList>
            <person name="Mikhailov K.V."/>
            <person name="Slusarev G.S."/>
            <person name="Nikitin M.A."/>
            <person name="Logacheva M.D."/>
            <person name="Penin A."/>
            <person name="Aleoshin V."/>
            <person name="Panchin Y.V."/>
        </authorList>
    </citation>
    <scope>NUCLEOTIDE SEQUENCE [LARGE SCALE GENOMIC DNA]</scope>
    <source>
        <strain evidence="1">Intl2013</strain>
        <tissue evidence="1">Whole animal</tissue>
    </source>
</reference>
<dbReference type="PANTHER" id="PTHR33504">
    <property type="entry name" value="NADH DEHYDROGENASE (UBIQUINONE) 1 BETA SUBCOMPLEX, 4"/>
    <property type="match status" value="1"/>
</dbReference>
<organism evidence="1 2">
    <name type="scientific">Intoshia linei</name>
    <dbReference type="NCBI Taxonomy" id="1819745"/>
    <lineage>
        <taxon>Eukaryota</taxon>
        <taxon>Metazoa</taxon>
        <taxon>Spiralia</taxon>
        <taxon>Lophotrochozoa</taxon>
        <taxon>Mesozoa</taxon>
        <taxon>Orthonectida</taxon>
        <taxon>Rhopaluridae</taxon>
        <taxon>Intoshia</taxon>
    </lineage>
</organism>
<comment type="caution">
    <text evidence="1">The sequence shown here is derived from an EMBL/GenBank/DDBJ whole genome shotgun (WGS) entry which is preliminary data.</text>
</comment>
<sequence length="254" mass="30265">MNCDNVYHNAATSIQRAWRRHIDTTIYAFYRNLISFNSCGAPNKMLACINPIEAKLLDYGSKSHIKFRLAGSRFPPKVVYKIYTHAPIQDLCANSPKNYVHASNKDKIACQTNNNQHINIINLDEKNEWYKRVENNDWRCVSDRYFTKFYKTTQINTQPFHHDKKKRKQSKILNKRKQRINWLIKTYKKGKNNDLSHEKENELLERTKTFVKQCMENKDLKVTDYYNVDDDNMEYLIKWSEALDFEKINNVVHC</sequence>
<evidence type="ECO:0000313" key="1">
    <source>
        <dbReference type="EMBL" id="OAF69625.1"/>
    </source>
</evidence>
<keyword evidence="2" id="KW-1185">Reference proteome</keyword>